<comment type="caution">
    <text evidence="2">The sequence shown here is derived from an EMBL/GenBank/DDBJ whole genome shotgun (WGS) entry which is preliminary data.</text>
</comment>
<protein>
    <submittedName>
        <fullName evidence="2">Colicin D</fullName>
    </submittedName>
</protein>
<evidence type="ECO:0000313" key="2">
    <source>
        <dbReference type="EMBL" id="KEQ01444.1"/>
    </source>
</evidence>
<organism evidence="2 3">
    <name type="scientific">Snodgrassella alvi SCGC AB-598-J21</name>
    <dbReference type="NCBI Taxonomy" id="1385367"/>
    <lineage>
        <taxon>Bacteria</taxon>
        <taxon>Pseudomonadati</taxon>
        <taxon>Pseudomonadota</taxon>
        <taxon>Betaproteobacteria</taxon>
        <taxon>Neisseriales</taxon>
        <taxon>Neisseriaceae</taxon>
        <taxon>Snodgrassella</taxon>
    </lineage>
</organism>
<dbReference type="AlphaFoldDB" id="A0A074W1Y4"/>
<gene>
    <name evidence="2" type="ORF">SASC598J21_007840</name>
</gene>
<evidence type="ECO:0000313" key="3">
    <source>
        <dbReference type="Proteomes" id="UP000027644"/>
    </source>
</evidence>
<dbReference type="SUPFAM" id="SSF101125">
    <property type="entry name" value="Colicin D immunity protein"/>
    <property type="match status" value="1"/>
</dbReference>
<dbReference type="EMBL" id="AVQL01000417">
    <property type="protein sequence ID" value="KEQ01444.1"/>
    <property type="molecule type" value="Genomic_DNA"/>
</dbReference>
<feature type="domain" description="Colicin D immunity protein" evidence="1">
    <location>
        <begin position="1"/>
        <end position="87"/>
    </location>
</feature>
<dbReference type="Pfam" id="PF09204">
    <property type="entry name" value="Colicin_immun"/>
    <property type="match status" value="1"/>
</dbReference>
<reference evidence="2 3" key="1">
    <citation type="journal article" date="2014" name="PLoS Genet.">
        <title>Hidden diversity in honey bee gut symbionts detected by single-cell genomics.</title>
        <authorList>
            <person name="Engel P."/>
            <person name="Stepanauskas R."/>
            <person name="Moran N."/>
        </authorList>
    </citation>
    <scope>NUCLEOTIDE SEQUENCE [LARGE SCALE GENOMIC DNA]</scope>
    <source>
        <strain evidence="2 3">SCGC AB-598-J21</strain>
    </source>
</reference>
<dbReference type="Gene3D" id="1.20.120.650">
    <property type="entry name" value="Colicin D"/>
    <property type="match status" value="1"/>
</dbReference>
<sequence length="88" mass="10196">MSLIALEFAKSFVNGRITAQVFAEAYIELYRIERDNGLLLKDEDSVSECLSTIFCLADLYNPDSDKEEYELNDKQLIEQIEQELKKLN</sequence>
<name>A0A074W1Y4_9NEIS</name>
<accession>A0A074W1Y4</accession>
<proteinExistence type="predicted"/>
<dbReference type="GO" id="GO:0030153">
    <property type="term" value="P:bacteriocin immunity"/>
    <property type="evidence" value="ECO:0007669"/>
    <property type="project" value="InterPro"/>
</dbReference>
<dbReference type="InterPro" id="IPR036471">
    <property type="entry name" value="Colicin_D_sf"/>
</dbReference>
<evidence type="ECO:0000259" key="1">
    <source>
        <dbReference type="Pfam" id="PF09204"/>
    </source>
</evidence>
<dbReference type="Proteomes" id="UP000027644">
    <property type="component" value="Unassembled WGS sequence"/>
</dbReference>
<dbReference type="InterPro" id="IPR015287">
    <property type="entry name" value="Colicin_D_immunity_dom"/>
</dbReference>
<dbReference type="GO" id="GO:0015643">
    <property type="term" value="F:toxic substance binding"/>
    <property type="evidence" value="ECO:0007669"/>
    <property type="project" value="InterPro"/>
</dbReference>